<name>X0ZI75_9ZZZZ</name>
<comment type="caution">
    <text evidence="1">The sequence shown here is derived from an EMBL/GenBank/DDBJ whole genome shotgun (WGS) entry which is preliminary data.</text>
</comment>
<protein>
    <submittedName>
        <fullName evidence="1">Uncharacterized protein</fullName>
    </submittedName>
</protein>
<accession>X0ZI75</accession>
<dbReference type="EMBL" id="BART01008928">
    <property type="protein sequence ID" value="GAG60058.1"/>
    <property type="molecule type" value="Genomic_DNA"/>
</dbReference>
<evidence type="ECO:0000313" key="1">
    <source>
        <dbReference type="EMBL" id="GAG60058.1"/>
    </source>
</evidence>
<reference evidence="1" key="1">
    <citation type="journal article" date="2014" name="Front. Microbiol.">
        <title>High frequency of phylogenetically diverse reductive dehalogenase-homologous genes in deep subseafloor sedimentary metagenomes.</title>
        <authorList>
            <person name="Kawai M."/>
            <person name="Futagami T."/>
            <person name="Toyoda A."/>
            <person name="Takaki Y."/>
            <person name="Nishi S."/>
            <person name="Hori S."/>
            <person name="Arai W."/>
            <person name="Tsubouchi T."/>
            <person name="Morono Y."/>
            <person name="Uchiyama I."/>
            <person name="Ito T."/>
            <person name="Fujiyama A."/>
            <person name="Inagaki F."/>
            <person name="Takami H."/>
        </authorList>
    </citation>
    <scope>NUCLEOTIDE SEQUENCE</scope>
    <source>
        <strain evidence="1">Expedition CK06-06</strain>
    </source>
</reference>
<proteinExistence type="predicted"/>
<gene>
    <name evidence="1" type="ORF">S01H4_19938</name>
</gene>
<dbReference type="AlphaFoldDB" id="X0ZI75"/>
<sequence length="129" mass="14254">MGGGIYSSTSRSVRALKSGYDFKSTQEIFTERQINNAMSPYGVGIRESKDSVEHPESLAIVLALDETGSMGSIPHYLVKEGLPKIMENIINKNNIRDPQILFLGIGDHECDDSPLQVGQFESNDELLDH</sequence>
<organism evidence="1">
    <name type="scientific">marine sediment metagenome</name>
    <dbReference type="NCBI Taxonomy" id="412755"/>
    <lineage>
        <taxon>unclassified sequences</taxon>
        <taxon>metagenomes</taxon>
        <taxon>ecological metagenomes</taxon>
    </lineage>
</organism>